<feature type="non-terminal residue" evidence="1">
    <location>
        <position position="1"/>
    </location>
</feature>
<gene>
    <name evidence="1" type="ORF">DERYTH_LOCUS27311</name>
</gene>
<protein>
    <submittedName>
        <fullName evidence="1">13098_t:CDS:1</fullName>
    </submittedName>
</protein>
<feature type="non-terminal residue" evidence="1">
    <location>
        <position position="184"/>
    </location>
</feature>
<evidence type="ECO:0000313" key="1">
    <source>
        <dbReference type="EMBL" id="CAG8822490.1"/>
    </source>
</evidence>
<reference evidence="1" key="1">
    <citation type="submission" date="2021-06" db="EMBL/GenBank/DDBJ databases">
        <authorList>
            <person name="Kallberg Y."/>
            <person name="Tangrot J."/>
            <person name="Rosling A."/>
        </authorList>
    </citation>
    <scope>NUCLEOTIDE SEQUENCE</scope>
    <source>
        <strain evidence="1">MA453B</strain>
    </source>
</reference>
<dbReference type="AlphaFoldDB" id="A0A9N9KEM2"/>
<keyword evidence="2" id="KW-1185">Reference proteome</keyword>
<accession>A0A9N9KEM2</accession>
<dbReference type="OrthoDB" id="2311150at2759"/>
<organism evidence="1 2">
    <name type="scientific">Dentiscutata erythropus</name>
    <dbReference type="NCBI Taxonomy" id="1348616"/>
    <lineage>
        <taxon>Eukaryota</taxon>
        <taxon>Fungi</taxon>
        <taxon>Fungi incertae sedis</taxon>
        <taxon>Mucoromycota</taxon>
        <taxon>Glomeromycotina</taxon>
        <taxon>Glomeromycetes</taxon>
        <taxon>Diversisporales</taxon>
        <taxon>Gigasporaceae</taxon>
        <taxon>Dentiscutata</taxon>
    </lineage>
</organism>
<evidence type="ECO:0000313" key="2">
    <source>
        <dbReference type="Proteomes" id="UP000789405"/>
    </source>
</evidence>
<comment type="caution">
    <text evidence="1">The sequence shown here is derived from an EMBL/GenBank/DDBJ whole genome shotgun (WGS) entry which is preliminary data.</text>
</comment>
<proteinExistence type="predicted"/>
<dbReference type="Proteomes" id="UP000789405">
    <property type="component" value="Unassembled WGS sequence"/>
</dbReference>
<sequence length="184" mass="21564">NKTLPKAKEPKNRTNIMWQKHLKYPTINILNKLYRTGIKLSDLDNLDSQQQLENIELMRRKLGTKHDLDIQPYPEKGSIINTQPNGITQIITDPILIKDKVKDHLYQWTKGIEIDSSIKNTRWENRYKPIPSINIEIYDPLLKEINKEEIKTVIKLMSNNKAPGPSLIPYEIFKHLDEHGLEMM</sequence>
<dbReference type="EMBL" id="CAJVPY010062207">
    <property type="protein sequence ID" value="CAG8822490.1"/>
    <property type="molecule type" value="Genomic_DNA"/>
</dbReference>
<name>A0A9N9KEM2_9GLOM</name>